<evidence type="ECO:0000313" key="2">
    <source>
        <dbReference type="Proteomes" id="UP000011865"/>
    </source>
</evidence>
<evidence type="ECO:0000313" key="1">
    <source>
        <dbReference type="EMBL" id="AFQ96348.1"/>
    </source>
</evidence>
<sequence length="66" mass="7604">MIKVYAFQVGKLKDGQGFLLNLCDKESFKAGEGSHNYEVPTRHAKELYEYLKGHFEPNKTNKGRNQ</sequence>
<reference evidence="1 2" key="1">
    <citation type="journal article" date="2013" name="Virol. J.">
        <title>Genome sequence and analysis of a broad-host range lytic bacteriophage that infects the Bacillus cereus group.</title>
        <authorList>
            <person name="El-Arabi T.F."/>
            <person name="Griffiths M.W."/>
            <person name="She Y.M."/>
            <person name="Villegas A."/>
            <person name="Lingohr E.J."/>
            <person name="Kropinski A.M."/>
        </authorList>
    </citation>
    <scope>NUCLEOTIDE SEQUENCE [LARGE SCALE GENOMIC DNA]</scope>
</reference>
<dbReference type="RefSeq" id="YP_007676938.1">
    <property type="nucleotide sequence ID" value="NC_020873.1"/>
</dbReference>
<dbReference type="KEGG" id="vg:15041797"/>
<organism evidence="1 2">
    <name type="scientific">Bacillus phage vB_BceM_Bc431v3</name>
    <dbReference type="NCBI Taxonomy" id="1195072"/>
    <lineage>
        <taxon>Viruses</taxon>
        <taxon>Duplodnaviria</taxon>
        <taxon>Heunggongvirae</taxon>
        <taxon>Uroviricota</taxon>
        <taxon>Caudoviricetes</taxon>
        <taxon>Herelleviridae</taxon>
        <taxon>Bastillevirinae</taxon>
        <taxon>Caeruleovirus</taxon>
        <taxon>Caeruleovirus Bc431</taxon>
    </lineage>
</organism>
<name>M4HN59_9CAUD</name>
<keyword evidence="2" id="KW-1185">Reference proteome</keyword>
<gene>
    <name evidence="1" type="primary">orf040</name>
</gene>
<dbReference type="OrthoDB" id="36949at10239"/>
<accession>M4HN59</accession>
<dbReference type="GeneID" id="15041797"/>
<dbReference type="EMBL" id="JX094431">
    <property type="protein sequence ID" value="AFQ96348.1"/>
    <property type="molecule type" value="Genomic_DNA"/>
</dbReference>
<protein>
    <submittedName>
        <fullName evidence="1">Uncharacterized protein</fullName>
    </submittedName>
</protein>
<proteinExistence type="predicted"/>
<dbReference type="Proteomes" id="UP000011865">
    <property type="component" value="Segment"/>
</dbReference>